<name>A0A1C9W5K5_9GAMM</name>
<dbReference type="PANTHER" id="PTHR43883:SF1">
    <property type="entry name" value="GLUCONOKINASE"/>
    <property type="match status" value="1"/>
</dbReference>
<evidence type="ECO:0000313" key="2">
    <source>
        <dbReference type="Proteomes" id="UP000095672"/>
    </source>
</evidence>
<evidence type="ECO:0008006" key="3">
    <source>
        <dbReference type="Google" id="ProtNLM"/>
    </source>
</evidence>
<dbReference type="Proteomes" id="UP000095672">
    <property type="component" value="Chromosome"/>
</dbReference>
<keyword evidence="2" id="KW-1185">Reference proteome</keyword>
<sequence>MTVTLSPTPPNRPDLEEKTRFLLDPASYGGTTRQVTLVETHMARVFLTEDHAYKMKKPVRSSYLDFSSLDKRYGVCSEELRLNRRLTDDVYLAVVPLRMVAGGALVLGGDEGLAVEWLVKMRRLPDDDCLVRRVDSVQADELLPLLRRLCDFYRRSEPVRITGEQYLAHFRRQIGALWRQLLLPALALDPRLINPLASGLLQFIDSQATMFTRRAEEGRILEGHGDLRPEHCFLTTPPQIIDCLEFDRDLRCVDPVDEVGYLALECEMLGRPDLAEFVRATYTEECADQPPEQLTFFYRAYRALLRGQLAGAHLLDGDIAEPDKWRQKTERYLAAAREVAGRL</sequence>
<dbReference type="InterPro" id="IPR052732">
    <property type="entry name" value="Cell-binding_unc_protein"/>
</dbReference>
<protein>
    <recommendedName>
        <fullName evidence="3">Phosphotransferase enzyme family protein</fullName>
    </recommendedName>
</protein>
<dbReference type="PATRIC" id="fig|1769779.3.peg.989"/>
<dbReference type="PANTHER" id="PTHR43883">
    <property type="entry name" value="SLR0207 PROTEIN"/>
    <property type="match status" value="1"/>
</dbReference>
<dbReference type="RefSeq" id="WP_069948715.1">
    <property type="nucleotide sequence ID" value="NZ_CP014143.1"/>
</dbReference>
<dbReference type="KEGG" id="micc:AUP74_00971"/>
<dbReference type="AlphaFoldDB" id="A0A1C9W5K5"/>
<dbReference type="InterPro" id="IPR011009">
    <property type="entry name" value="Kinase-like_dom_sf"/>
</dbReference>
<dbReference type="STRING" id="1769779.AUP74_00971"/>
<organism evidence="1 2">
    <name type="scientific">Microbulbifer aggregans</name>
    <dbReference type="NCBI Taxonomy" id="1769779"/>
    <lineage>
        <taxon>Bacteria</taxon>
        <taxon>Pseudomonadati</taxon>
        <taxon>Pseudomonadota</taxon>
        <taxon>Gammaproteobacteria</taxon>
        <taxon>Cellvibrionales</taxon>
        <taxon>Microbulbiferaceae</taxon>
        <taxon>Microbulbifer</taxon>
    </lineage>
</organism>
<evidence type="ECO:0000313" key="1">
    <source>
        <dbReference type="EMBL" id="AOS96436.1"/>
    </source>
</evidence>
<dbReference type="EMBL" id="CP014143">
    <property type="protein sequence ID" value="AOS96436.1"/>
    <property type="molecule type" value="Genomic_DNA"/>
</dbReference>
<reference evidence="2" key="1">
    <citation type="submission" date="2016-01" db="EMBL/GenBank/DDBJ databases">
        <title>Complete genome sequence of Microbulbifer sp. CCB-MM1, a halophile isolated from Matang Mangrove Forest, Perak.</title>
        <authorList>
            <person name="Moh T.H."/>
            <person name="Dinesh B."/>
            <person name="Lau N.-S."/>
            <person name="Go F."/>
            <person name="Alexander Chong S.-C."/>
        </authorList>
    </citation>
    <scope>NUCLEOTIDE SEQUENCE [LARGE SCALE GENOMIC DNA]</scope>
    <source>
        <strain evidence="2">CCB-MM1</strain>
    </source>
</reference>
<dbReference type="SUPFAM" id="SSF56112">
    <property type="entry name" value="Protein kinase-like (PK-like)"/>
    <property type="match status" value="1"/>
</dbReference>
<proteinExistence type="predicted"/>
<accession>A0A1C9W5K5</accession>
<gene>
    <name evidence="1" type="ORF">AUP74_00971</name>
</gene>